<feature type="transmembrane region" description="Helical" evidence="1">
    <location>
        <begin position="6"/>
        <end position="24"/>
    </location>
</feature>
<dbReference type="Proteomes" id="UP000199668">
    <property type="component" value="Unassembled WGS sequence"/>
</dbReference>
<name>A0A1I4LJY7_9BACI</name>
<evidence type="ECO:0000313" key="2">
    <source>
        <dbReference type="EMBL" id="SFL91280.1"/>
    </source>
</evidence>
<keyword evidence="3" id="KW-1185">Reference proteome</keyword>
<feature type="transmembrane region" description="Helical" evidence="1">
    <location>
        <begin position="95"/>
        <end position="112"/>
    </location>
</feature>
<evidence type="ECO:0000256" key="1">
    <source>
        <dbReference type="SAM" id="Phobius"/>
    </source>
</evidence>
<dbReference type="OrthoDB" id="9982171at2"/>
<evidence type="ECO:0000313" key="3">
    <source>
        <dbReference type="Proteomes" id="UP000199668"/>
    </source>
</evidence>
<dbReference type="STRING" id="266892.SAMN04488054_10818"/>
<keyword evidence="1" id="KW-0812">Transmembrane</keyword>
<accession>A0A1I4LJY7</accession>
<dbReference type="EMBL" id="FOTY01000008">
    <property type="protein sequence ID" value="SFL91280.1"/>
    <property type="molecule type" value="Genomic_DNA"/>
</dbReference>
<evidence type="ECO:0008006" key="4">
    <source>
        <dbReference type="Google" id="ProtNLM"/>
    </source>
</evidence>
<protein>
    <recommendedName>
        <fullName evidence="4">DUF4181 domain-containing protein</fullName>
    </recommendedName>
</protein>
<sequence length="113" mass="12372">MGIMVVLIVMAVVYEILGRMMIGKERRKIKETSGKMIYQTGTGMLAAAGVGIVFTVLPSEPGRETPGFWTGFITVLLLYQAAMEQVFLRDARYPVTTLLTLALGLVCIALFVL</sequence>
<dbReference type="AlphaFoldDB" id="A0A1I4LJY7"/>
<dbReference type="RefSeq" id="WP_090926576.1">
    <property type="nucleotide sequence ID" value="NZ_FOTY01000008.1"/>
</dbReference>
<proteinExistence type="predicted"/>
<feature type="transmembrane region" description="Helical" evidence="1">
    <location>
        <begin position="36"/>
        <end position="56"/>
    </location>
</feature>
<feature type="transmembrane region" description="Helical" evidence="1">
    <location>
        <begin position="68"/>
        <end position="88"/>
    </location>
</feature>
<reference evidence="2 3" key="1">
    <citation type="submission" date="2016-10" db="EMBL/GenBank/DDBJ databases">
        <authorList>
            <person name="de Groot N.N."/>
        </authorList>
    </citation>
    <scope>NUCLEOTIDE SEQUENCE [LARGE SCALE GENOMIC DNA]</scope>
    <source>
        <strain evidence="2 3">CGMCC 1.6134</strain>
    </source>
</reference>
<organism evidence="2 3">
    <name type="scientific">Salibacterium qingdaonense</name>
    <dbReference type="NCBI Taxonomy" id="266892"/>
    <lineage>
        <taxon>Bacteria</taxon>
        <taxon>Bacillati</taxon>
        <taxon>Bacillota</taxon>
        <taxon>Bacilli</taxon>
        <taxon>Bacillales</taxon>
        <taxon>Bacillaceae</taxon>
    </lineage>
</organism>
<gene>
    <name evidence="2" type="ORF">SAMN04488054_10818</name>
</gene>
<keyword evidence="1" id="KW-1133">Transmembrane helix</keyword>
<keyword evidence="1" id="KW-0472">Membrane</keyword>